<feature type="domain" description="Protein kinase" evidence="9">
    <location>
        <begin position="887"/>
        <end position="1211"/>
    </location>
</feature>
<dbReference type="Pfam" id="PF07714">
    <property type="entry name" value="PK_Tyr_Ser-Thr"/>
    <property type="match status" value="2"/>
</dbReference>
<name>A0A9D5HW63_9LILI</name>
<dbReference type="SUPFAM" id="SSF56112">
    <property type="entry name" value="Protein kinase-like (PK-like)"/>
    <property type="match status" value="2"/>
</dbReference>
<dbReference type="PROSITE" id="PS50011">
    <property type="entry name" value="PROTEIN_KINASE_DOM"/>
    <property type="match status" value="2"/>
</dbReference>
<feature type="compositionally biased region" description="Low complexity" evidence="7">
    <location>
        <begin position="275"/>
        <end position="286"/>
    </location>
</feature>
<evidence type="ECO:0000313" key="11">
    <source>
        <dbReference type="Proteomes" id="UP001085076"/>
    </source>
</evidence>
<dbReference type="InterPro" id="IPR029058">
    <property type="entry name" value="AB_hydrolase_fold"/>
</dbReference>
<dbReference type="Gene3D" id="1.10.510.10">
    <property type="entry name" value="Transferase(Phosphotransferase) domain 1"/>
    <property type="match status" value="3"/>
</dbReference>
<feature type="region of interest" description="Disordered" evidence="7">
    <location>
        <begin position="256"/>
        <end position="287"/>
    </location>
</feature>
<evidence type="ECO:0000256" key="7">
    <source>
        <dbReference type="SAM" id="MobiDB-lite"/>
    </source>
</evidence>
<dbReference type="GO" id="GO:0004674">
    <property type="term" value="F:protein serine/threonine kinase activity"/>
    <property type="evidence" value="ECO:0007669"/>
    <property type="project" value="UniProtKB-KW"/>
</dbReference>
<proteinExistence type="predicted"/>
<dbReference type="Pfam" id="PF04083">
    <property type="entry name" value="Abhydro_lipase"/>
    <property type="match status" value="1"/>
</dbReference>
<reference evidence="10" key="2">
    <citation type="journal article" date="2022" name="Hortic Res">
        <title>The genome of Dioscorea zingiberensis sheds light on the biosynthesis, origin and evolution of the medicinally important diosgenin saponins.</title>
        <authorList>
            <person name="Li Y."/>
            <person name="Tan C."/>
            <person name="Li Z."/>
            <person name="Guo J."/>
            <person name="Li S."/>
            <person name="Chen X."/>
            <person name="Wang C."/>
            <person name="Dai X."/>
            <person name="Yang H."/>
            <person name="Song W."/>
            <person name="Hou L."/>
            <person name="Xu J."/>
            <person name="Tong Z."/>
            <person name="Xu A."/>
            <person name="Yuan X."/>
            <person name="Wang W."/>
            <person name="Yang Q."/>
            <person name="Chen L."/>
            <person name="Sun Z."/>
            <person name="Wang K."/>
            <person name="Pan B."/>
            <person name="Chen J."/>
            <person name="Bao Y."/>
            <person name="Liu F."/>
            <person name="Qi X."/>
            <person name="Gang D.R."/>
            <person name="Wen J."/>
            <person name="Li J."/>
        </authorList>
    </citation>
    <scope>NUCLEOTIDE SEQUENCE</scope>
    <source>
        <strain evidence="10">Dzin_1.0</strain>
    </source>
</reference>
<keyword evidence="8" id="KW-0472">Membrane</keyword>
<evidence type="ECO:0000259" key="9">
    <source>
        <dbReference type="PROSITE" id="PS50011"/>
    </source>
</evidence>
<dbReference type="Gene3D" id="3.30.200.20">
    <property type="entry name" value="Phosphorylase Kinase, domain 1"/>
    <property type="match status" value="1"/>
</dbReference>
<dbReference type="SUPFAM" id="SSF53474">
    <property type="entry name" value="alpha/beta-Hydrolases"/>
    <property type="match status" value="1"/>
</dbReference>
<dbReference type="InterPro" id="IPR044576">
    <property type="entry name" value="At4g25390-like"/>
</dbReference>
<evidence type="ECO:0000256" key="1">
    <source>
        <dbReference type="ARBA" id="ARBA00022527"/>
    </source>
</evidence>
<reference evidence="10" key="1">
    <citation type="submission" date="2021-03" db="EMBL/GenBank/DDBJ databases">
        <authorList>
            <person name="Li Z."/>
            <person name="Yang C."/>
        </authorList>
    </citation>
    <scope>NUCLEOTIDE SEQUENCE</scope>
    <source>
        <strain evidence="10">Dzin_1.0</strain>
        <tissue evidence="10">Leaf</tissue>
    </source>
</reference>
<dbReference type="InterPro" id="IPR008271">
    <property type="entry name" value="Ser/Thr_kinase_AS"/>
</dbReference>
<evidence type="ECO:0000256" key="4">
    <source>
        <dbReference type="ARBA" id="ARBA00022777"/>
    </source>
</evidence>
<comment type="caution">
    <text evidence="10">The sequence shown here is derived from an EMBL/GenBank/DDBJ whole genome shotgun (WGS) entry which is preliminary data.</text>
</comment>
<dbReference type="PROSITE" id="PS00107">
    <property type="entry name" value="PROTEIN_KINASE_ATP"/>
    <property type="match status" value="1"/>
</dbReference>
<dbReference type="InterPro" id="IPR006693">
    <property type="entry name" value="AB_hydrolase_lipase"/>
</dbReference>
<keyword evidence="5 6" id="KW-0067">ATP-binding</keyword>
<dbReference type="GO" id="GO:0006629">
    <property type="term" value="P:lipid metabolic process"/>
    <property type="evidence" value="ECO:0007669"/>
    <property type="project" value="InterPro"/>
</dbReference>
<evidence type="ECO:0000256" key="5">
    <source>
        <dbReference type="ARBA" id="ARBA00022840"/>
    </source>
</evidence>
<dbReference type="PROSITE" id="PS00108">
    <property type="entry name" value="PROTEIN_KINASE_ST"/>
    <property type="match status" value="2"/>
</dbReference>
<organism evidence="10 11">
    <name type="scientific">Dioscorea zingiberensis</name>
    <dbReference type="NCBI Taxonomy" id="325984"/>
    <lineage>
        <taxon>Eukaryota</taxon>
        <taxon>Viridiplantae</taxon>
        <taxon>Streptophyta</taxon>
        <taxon>Embryophyta</taxon>
        <taxon>Tracheophyta</taxon>
        <taxon>Spermatophyta</taxon>
        <taxon>Magnoliopsida</taxon>
        <taxon>Liliopsida</taxon>
        <taxon>Dioscoreales</taxon>
        <taxon>Dioscoreaceae</taxon>
        <taxon>Dioscorea</taxon>
    </lineage>
</organism>
<protein>
    <recommendedName>
        <fullName evidence="9">Protein kinase domain-containing protein</fullName>
    </recommendedName>
</protein>
<keyword evidence="4" id="KW-0418">Kinase</keyword>
<dbReference type="InterPro" id="IPR000719">
    <property type="entry name" value="Prot_kinase_dom"/>
</dbReference>
<dbReference type="EMBL" id="JAGGNH010000001">
    <property type="protein sequence ID" value="KAJ0989552.1"/>
    <property type="molecule type" value="Genomic_DNA"/>
</dbReference>
<feature type="domain" description="Protein kinase" evidence="9">
    <location>
        <begin position="79"/>
        <end position="593"/>
    </location>
</feature>
<dbReference type="SMART" id="SM00220">
    <property type="entry name" value="S_TKc"/>
    <property type="match status" value="1"/>
</dbReference>
<accession>A0A9D5HW63</accession>
<evidence type="ECO:0000256" key="3">
    <source>
        <dbReference type="ARBA" id="ARBA00022741"/>
    </source>
</evidence>
<gene>
    <name evidence="10" type="ORF">J5N97_007908</name>
</gene>
<feature type="binding site" evidence="6">
    <location>
        <position position="105"/>
    </location>
    <ligand>
        <name>ATP</name>
        <dbReference type="ChEBI" id="CHEBI:30616"/>
    </ligand>
</feature>
<evidence type="ECO:0000256" key="6">
    <source>
        <dbReference type="PROSITE-ProRule" id="PRU10141"/>
    </source>
</evidence>
<dbReference type="Gene3D" id="3.40.50.1820">
    <property type="entry name" value="alpha/beta hydrolase"/>
    <property type="match status" value="1"/>
</dbReference>
<keyword evidence="2" id="KW-0808">Transferase</keyword>
<keyword evidence="1" id="KW-0723">Serine/threonine-protein kinase</keyword>
<sequence>MPSRPLSPSAPRAHKAHALLLAGTIAGATFLVVVVVVVFFLYLYFSLYRRSPTLPLSSPSPLPLRRFRYRDLRRATASFHPSRRLGRGSTASVLRALLPNPAAVKLFDSVPVSETTFLNELHTLAAIPHSPFVVPLLGYCLKRRCRALVFEFMPNGSLQDALFRPSDALTWNRRFRIILDVAQALAFLHLECDPPVIHGDIKPSNVLLDADFSAKISDFGLARFKTEGDFGVEMFSQELWKSQELASPEADFAFAPAPKKVSNGGAKANEKGKEPALAPAPAPATASVVPCNEESGNFEHPNVEWGKDWWWKQDGSGELSSKDYVHEWIGNQICPDWEDEDDIEHKSSTLDGREETFFKSCEAKHEKKLSNVGVDKKTKKVREWWKEEYFAEMSKKGKHNEGFGFGLRSMRWLRTASCRGGGGGGGESNFSINGNGYVKNMEISFRNGWKRKRSQSAGSEIFSGEMFSRELSSTTSMRGTVCYIAPESGNSMEKGDVYSFGVLILVILSGRRPLHVLSSPMKLEKANLVSWCRHLAQSGNVLDLVDERLKDSYDKEQASLCINLALLCLQRSPESRPDSGDIVQEEDSYQIMFALKMEFVWLYAFLLTFSVVHGVRDVGFQLPRPVRVDNGTCKTMVEIYGYPCEEHTVITEDGYILSIQRIPNGHSIASPRANTIPVLLEHGLLMDGITWILNPPSESLGFILADNGFDVWIANARGTKYSSGHTSLRSNDSAYWDWSWDELTAYDLPATVKYIYTHTAEQKLHYVGHSLGTLIALASFSENALTNMFRSAALLSPIAYVDQVASVLVQAAAKTFIAEAFYWLGLHEFNPNEEAAQNLLKNLCKQPVVNCYDLMSAFTGKNCCLNASTFELYLEHEPQPTATKNMIHLAQMIRRGTITKFDYNNEEENMKHYGQATPPPYNMSSIPNDFPLFIAYGGKDKLSDVQDVEHLLEILKSHNIKILYQENYAHSDFQMAVNAKQPPRRPLRPSDALTWNRRFRIILDVAQALAFPHLDCDPPVIHGDIKPSNVLLDADSSAKISNFGLASPEADFTFAPAPKKVSNGGTRANEKGKELALAPAPATASVVPCNEESGNFEHSNVEWGKDWWWKHDGSGELSSKDYVHEWIGNQICPDWEDEDDIEHKSSTLDGREETFFKSCEPKHEKKISNVGVDKKTKKVREWWKEEYFADMSKKGKHNEGFGFGLRSTRWLRTASCRGGGGGGGESNCSINGNGYVKNMEISFRNGWKRKLSQSAGSEIFSGKMFSRELSSTTSMWGTVLYLSGEREFNGEGRCV</sequence>
<dbReference type="OrthoDB" id="4062651at2759"/>
<dbReference type="InterPro" id="IPR017441">
    <property type="entry name" value="Protein_kinase_ATP_BS"/>
</dbReference>
<dbReference type="GO" id="GO:0005524">
    <property type="term" value="F:ATP binding"/>
    <property type="evidence" value="ECO:0007669"/>
    <property type="project" value="UniProtKB-UniRule"/>
</dbReference>
<evidence type="ECO:0000256" key="8">
    <source>
        <dbReference type="SAM" id="Phobius"/>
    </source>
</evidence>
<dbReference type="Proteomes" id="UP001085076">
    <property type="component" value="Miscellaneous, Linkage group lg01"/>
</dbReference>
<evidence type="ECO:0000256" key="2">
    <source>
        <dbReference type="ARBA" id="ARBA00022679"/>
    </source>
</evidence>
<keyword evidence="8" id="KW-1133">Transmembrane helix</keyword>
<dbReference type="PANTHER" id="PTHR46821:SF4">
    <property type="entry name" value="OS08G0275200 PROTEIN"/>
    <property type="match status" value="1"/>
</dbReference>
<keyword evidence="11" id="KW-1185">Reference proteome</keyword>
<dbReference type="FunFam" id="3.40.50.1820:FF:000126">
    <property type="entry name" value="Lipase"/>
    <property type="match status" value="1"/>
</dbReference>
<dbReference type="InterPro" id="IPR011009">
    <property type="entry name" value="Kinase-like_dom_sf"/>
</dbReference>
<evidence type="ECO:0000313" key="10">
    <source>
        <dbReference type="EMBL" id="KAJ0989552.1"/>
    </source>
</evidence>
<feature type="transmembrane region" description="Helical" evidence="8">
    <location>
        <begin position="20"/>
        <end position="45"/>
    </location>
</feature>
<dbReference type="InterPro" id="IPR001245">
    <property type="entry name" value="Ser-Thr/Tyr_kinase_cat_dom"/>
</dbReference>
<keyword evidence="3 6" id="KW-0547">Nucleotide-binding</keyword>
<keyword evidence="8" id="KW-0812">Transmembrane</keyword>
<dbReference type="PANTHER" id="PTHR46821">
    <property type="entry name" value="OS07G0586332 PROTEIN"/>
    <property type="match status" value="1"/>
</dbReference>